<dbReference type="EMBL" id="BKAJ01000068">
    <property type="protein sequence ID" value="GEP56616.1"/>
    <property type="molecule type" value="Genomic_DNA"/>
</dbReference>
<dbReference type="Gene3D" id="3.30.70.100">
    <property type="match status" value="1"/>
</dbReference>
<dbReference type="InterPro" id="IPR011008">
    <property type="entry name" value="Dimeric_a/b-barrel"/>
</dbReference>
<dbReference type="PANTHER" id="PTHR33336:SF15">
    <property type="entry name" value="ABM DOMAIN-CONTAINING PROTEIN"/>
    <property type="match status" value="1"/>
</dbReference>
<dbReference type="AlphaFoldDB" id="A0A512NCD2"/>
<dbReference type="PANTHER" id="PTHR33336">
    <property type="entry name" value="QUINOL MONOOXYGENASE YGIN-RELATED"/>
    <property type="match status" value="1"/>
</dbReference>
<dbReference type="PROSITE" id="PS51725">
    <property type="entry name" value="ABM"/>
    <property type="match status" value="1"/>
</dbReference>
<dbReference type="GO" id="GO:0003824">
    <property type="term" value="F:catalytic activity"/>
    <property type="evidence" value="ECO:0007669"/>
    <property type="project" value="TreeGrafter"/>
</dbReference>
<dbReference type="SUPFAM" id="SSF54909">
    <property type="entry name" value="Dimeric alpha+beta barrel"/>
    <property type="match status" value="1"/>
</dbReference>
<dbReference type="InterPro" id="IPR007138">
    <property type="entry name" value="ABM_dom"/>
</dbReference>
<accession>A0A512NCD2</accession>
<keyword evidence="3" id="KW-1185">Reference proteome</keyword>
<dbReference type="Proteomes" id="UP000321058">
    <property type="component" value="Unassembled WGS sequence"/>
</dbReference>
<proteinExistence type="predicted"/>
<evidence type="ECO:0000313" key="2">
    <source>
        <dbReference type="EMBL" id="GEP56616.1"/>
    </source>
</evidence>
<name>A0A512NCD2_9HYPH</name>
<feature type="domain" description="ABM" evidence="1">
    <location>
        <begin position="11"/>
        <end position="100"/>
    </location>
</feature>
<organism evidence="2 3">
    <name type="scientific">Reyranella soli</name>
    <dbReference type="NCBI Taxonomy" id="1230389"/>
    <lineage>
        <taxon>Bacteria</taxon>
        <taxon>Pseudomonadati</taxon>
        <taxon>Pseudomonadota</taxon>
        <taxon>Alphaproteobacteria</taxon>
        <taxon>Hyphomicrobiales</taxon>
        <taxon>Reyranellaceae</taxon>
        <taxon>Reyranella</taxon>
    </lineage>
</organism>
<reference evidence="2 3" key="1">
    <citation type="submission" date="2019-07" db="EMBL/GenBank/DDBJ databases">
        <title>Whole genome shotgun sequence of Reyranella soli NBRC 108950.</title>
        <authorList>
            <person name="Hosoyama A."/>
            <person name="Uohara A."/>
            <person name="Ohji S."/>
            <person name="Ichikawa N."/>
        </authorList>
    </citation>
    <scope>NUCLEOTIDE SEQUENCE [LARGE SCALE GENOMIC DNA]</scope>
    <source>
        <strain evidence="2 3">NBRC 108950</strain>
    </source>
</reference>
<dbReference type="RefSeq" id="WP_246158560.1">
    <property type="nucleotide sequence ID" value="NZ_BKAJ01000068.1"/>
</dbReference>
<dbReference type="InterPro" id="IPR050744">
    <property type="entry name" value="AI-2_Isomerase_LsrG"/>
</dbReference>
<evidence type="ECO:0000313" key="3">
    <source>
        <dbReference type="Proteomes" id="UP000321058"/>
    </source>
</evidence>
<evidence type="ECO:0000259" key="1">
    <source>
        <dbReference type="PROSITE" id="PS51725"/>
    </source>
</evidence>
<gene>
    <name evidence="2" type="ORF">RSO01_37820</name>
</gene>
<comment type="caution">
    <text evidence="2">The sequence shown here is derived from an EMBL/GenBank/DDBJ whole genome shotgun (WGS) entry which is preliminary data.</text>
</comment>
<sequence>MTDLHSLKDGLVVTAFWEAKPDEVDAVQGIVRQFLPQAQREPGVKAFQIHQSTSEPHKFFFYEVFKDEAAFANHQQTDHFKTLIVGQAVPKLAKRERTQHRFV</sequence>
<dbReference type="Pfam" id="PF03992">
    <property type="entry name" value="ABM"/>
    <property type="match status" value="1"/>
</dbReference>
<protein>
    <recommendedName>
        <fullName evidence="1">ABM domain-containing protein</fullName>
    </recommendedName>
</protein>